<protein>
    <submittedName>
        <fullName evidence="2">Protein-tyrosine-phosphatase MKP1</fullName>
    </submittedName>
</protein>
<name>A0ABD1W866_9LAMI</name>
<evidence type="ECO:0000313" key="3">
    <source>
        <dbReference type="Proteomes" id="UP001604277"/>
    </source>
</evidence>
<feature type="region of interest" description="Disordered" evidence="1">
    <location>
        <begin position="40"/>
        <end position="90"/>
    </location>
</feature>
<gene>
    <name evidence="2" type="ORF">Fot_14201</name>
</gene>
<accession>A0ABD1W866</accession>
<organism evidence="2 3">
    <name type="scientific">Forsythia ovata</name>
    <dbReference type="NCBI Taxonomy" id="205694"/>
    <lineage>
        <taxon>Eukaryota</taxon>
        <taxon>Viridiplantae</taxon>
        <taxon>Streptophyta</taxon>
        <taxon>Embryophyta</taxon>
        <taxon>Tracheophyta</taxon>
        <taxon>Spermatophyta</taxon>
        <taxon>Magnoliopsida</taxon>
        <taxon>eudicotyledons</taxon>
        <taxon>Gunneridae</taxon>
        <taxon>Pentapetalae</taxon>
        <taxon>asterids</taxon>
        <taxon>lamiids</taxon>
        <taxon>Lamiales</taxon>
        <taxon>Oleaceae</taxon>
        <taxon>Forsythieae</taxon>
        <taxon>Forsythia</taxon>
    </lineage>
</organism>
<feature type="compositionally biased region" description="Low complexity" evidence="1">
    <location>
        <begin position="60"/>
        <end position="72"/>
    </location>
</feature>
<evidence type="ECO:0000313" key="2">
    <source>
        <dbReference type="EMBL" id="KAL2544968.1"/>
    </source>
</evidence>
<dbReference type="Proteomes" id="UP001604277">
    <property type="component" value="Unassembled WGS sequence"/>
</dbReference>
<sequence length="103" mass="10987">MAEAGIMPGSSIDGGPHPPLLKSNIKKEDLTQKLYWRSMSWSSSRTSLPPLNPDADNKDGLNLNGNNNSNSGMGQRIPPLTPRTQHSFKAKSCLPAAAIGNCS</sequence>
<comment type="caution">
    <text evidence="2">The sequence shown here is derived from an EMBL/GenBank/DDBJ whole genome shotgun (WGS) entry which is preliminary data.</text>
</comment>
<keyword evidence="3" id="KW-1185">Reference proteome</keyword>
<dbReference type="EMBL" id="JBFOLJ010000004">
    <property type="protein sequence ID" value="KAL2544968.1"/>
    <property type="molecule type" value="Genomic_DNA"/>
</dbReference>
<proteinExistence type="predicted"/>
<dbReference type="AlphaFoldDB" id="A0ABD1W866"/>
<feature type="region of interest" description="Disordered" evidence="1">
    <location>
        <begin position="1"/>
        <end position="26"/>
    </location>
</feature>
<evidence type="ECO:0000256" key="1">
    <source>
        <dbReference type="SAM" id="MobiDB-lite"/>
    </source>
</evidence>
<reference evidence="3" key="1">
    <citation type="submission" date="2024-07" db="EMBL/GenBank/DDBJ databases">
        <title>Two chromosome-level genome assemblies of Korean endemic species Abeliophyllum distichum and Forsythia ovata (Oleaceae).</title>
        <authorList>
            <person name="Jang H."/>
        </authorList>
    </citation>
    <scope>NUCLEOTIDE SEQUENCE [LARGE SCALE GENOMIC DNA]</scope>
</reference>